<dbReference type="EMBL" id="JAFJYH010000012">
    <property type="protein sequence ID" value="KAG4425247.1"/>
    <property type="molecule type" value="Genomic_DNA"/>
</dbReference>
<gene>
    <name evidence="1" type="ORF">IFR04_001614</name>
</gene>
<evidence type="ECO:0000313" key="1">
    <source>
        <dbReference type="EMBL" id="KAG4425247.1"/>
    </source>
</evidence>
<evidence type="ECO:0000313" key="2">
    <source>
        <dbReference type="Proteomes" id="UP000664132"/>
    </source>
</evidence>
<keyword evidence="2" id="KW-1185">Reference proteome</keyword>
<dbReference type="Proteomes" id="UP000664132">
    <property type="component" value="Unassembled WGS sequence"/>
</dbReference>
<dbReference type="AlphaFoldDB" id="A0A8H7WI75"/>
<sequence length="728" mass="81757">MEFDTTQASFFFDGKPSLVDGDNNRKVDPRAGELIVNSFSQAAAANYALAIPYGKHPAMGDVNDLPSDSPPSYGSQSMQSVLAGPMTSESLLFPSPPPSYENAVWKAFDTKEQIDQVSTGSCLSISIQATVAPLGNSEAISPDCYRRDIASDFFGLAGPDVLFAQEPASIQLEPASADDNPSSNGPVTHYTANNQANYCGEWFYQFGLPYQPIPSAGCFAGLYQQSLPQCHVDEEHQPPFHSDPKGKISLGGNQEMILGFHEGDEETEIQTRKQAEVNVSEIVKQVSQILPPQEEMMANFSLRPQRPTTKRSRKPYTKERKKKVHAVRAKGACTNCQARKVPCSPDLVCATCLRFAKNHTLLGNHICVRSKMKDDYIGVGDLHQSLARRRADLEPLTSSLTGLPIHVQLCVKSDLEVGGDMACLDLQVMRCSSSPKCRWKRLERSCGILVTSHTTHDERYVIIPAFLPSVDEFDLFGRKILLMQCSSHSGAITWYLDHFLSLYCSRSHSSSMRSLASLTVRIASLNNLVAYGFLNLHDGSFDLLNRPHGRLSHERYVSETIHDQVRVRVAEGLEPAEHLMAIELDRLLKIVSAGNHARIIAGICLLRLVLIYRDRLVRDEIRISLPNNTTRHQYRLEKAASFYRRLTTTYWTLCREKDTPLTMEWDDDPDIHANERDPALKDAYLHLQPEFLQFCEEKLCRQHDDDFQKLIAKPLMTKHPRKRRRISP</sequence>
<protein>
    <submittedName>
        <fullName evidence="1">Uncharacterized protein</fullName>
    </submittedName>
</protein>
<dbReference type="PANTHER" id="PTHR35392">
    <property type="entry name" value="ZN(II)2CYS6 TRANSCRIPTION FACTOR (EUROFUNG)-RELATED-RELATED"/>
    <property type="match status" value="1"/>
</dbReference>
<dbReference type="PANTHER" id="PTHR35392:SF1">
    <property type="entry name" value="ZN(II)2CYS6 TRANSCRIPTION FACTOR (EUROFUNG)"/>
    <property type="match status" value="1"/>
</dbReference>
<dbReference type="InterPro" id="IPR052973">
    <property type="entry name" value="Fungal_sec-metab_reg_TF"/>
</dbReference>
<reference evidence="1" key="1">
    <citation type="submission" date="2021-02" db="EMBL/GenBank/DDBJ databases">
        <title>Genome sequence Cadophora malorum strain M34.</title>
        <authorList>
            <person name="Stefanovic E."/>
            <person name="Vu D."/>
            <person name="Scully C."/>
            <person name="Dijksterhuis J."/>
            <person name="Roader J."/>
            <person name="Houbraken J."/>
        </authorList>
    </citation>
    <scope>NUCLEOTIDE SEQUENCE</scope>
    <source>
        <strain evidence="1">M34</strain>
    </source>
</reference>
<organism evidence="1 2">
    <name type="scientific">Cadophora malorum</name>
    <dbReference type="NCBI Taxonomy" id="108018"/>
    <lineage>
        <taxon>Eukaryota</taxon>
        <taxon>Fungi</taxon>
        <taxon>Dikarya</taxon>
        <taxon>Ascomycota</taxon>
        <taxon>Pezizomycotina</taxon>
        <taxon>Leotiomycetes</taxon>
        <taxon>Helotiales</taxon>
        <taxon>Ploettnerulaceae</taxon>
        <taxon>Cadophora</taxon>
    </lineage>
</organism>
<proteinExistence type="predicted"/>
<accession>A0A8H7WI75</accession>
<comment type="caution">
    <text evidence="1">The sequence shown here is derived from an EMBL/GenBank/DDBJ whole genome shotgun (WGS) entry which is preliminary data.</text>
</comment>
<dbReference type="OrthoDB" id="5426982at2759"/>
<name>A0A8H7WI75_9HELO</name>